<dbReference type="Gene3D" id="2.60.40.150">
    <property type="entry name" value="C2 domain"/>
    <property type="match status" value="1"/>
</dbReference>
<evidence type="ECO:0000259" key="1">
    <source>
        <dbReference type="PROSITE" id="PS50004"/>
    </source>
</evidence>
<protein>
    <submittedName>
        <fullName evidence="2">C2 domain</fullName>
    </submittedName>
</protein>
<gene>
    <name evidence="2" type="ORF">RJ641_029359</name>
</gene>
<dbReference type="InterPro" id="IPR044750">
    <property type="entry name" value="C2_SRC2/BAP"/>
</dbReference>
<dbReference type="AlphaFoldDB" id="A0AAN8ZMM9"/>
<dbReference type="GO" id="GO:0006952">
    <property type="term" value="P:defense response"/>
    <property type="evidence" value="ECO:0007669"/>
    <property type="project" value="InterPro"/>
</dbReference>
<dbReference type="SMART" id="SM00239">
    <property type="entry name" value="C2"/>
    <property type="match status" value="1"/>
</dbReference>
<dbReference type="PANTHER" id="PTHR32246">
    <property type="entry name" value="INGRESSION PROTEIN FIC1"/>
    <property type="match status" value="1"/>
</dbReference>
<evidence type="ECO:0000313" key="2">
    <source>
        <dbReference type="EMBL" id="KAK6939828.1"/>
    </source>
</evidence>
<dbReference type="PANTHER" id="PTHR32246:SF22">
    <property type="entry name" value="C2 DOMAIN-CONTAINING PROTEIN"/>
    <property type="match status" value="1"/>
</dbReference>
<reference evidence="2 3" key="1">
    <citation type="submission" date="2023-12" db="EMBL/GenBank/DDBJ databases">
        <title>A high-quality genome assembly for Dillenia turbinata (Dilleniales).</title>
        <authorList>
            <person name="Chanderbali A."/>
        </authorList>
    </citation>
    <scope>NUCLEOTIDE SEQUENCE [LARGE SCALE GENOMIC DNA]</scope>
    <source>
        <strain evidence="2">LSX21</strain>
        <tissue evidence="2">Leaf</tissue>
    </source>
</reference>
<dbReference type="CDD" id="cd04051">
    <property type="entry name" value="C2_SRC2_like"/>
    <property type="match status" value="1"/>
</dbReference>
<dbReference type="EMBL" id="JBAMMX010000005">
    <property type="protein sequence ID" value="KAK6939828.1"/>
    <property type="molecule type" value="Genomic_DNA"/>
</dbReference>
<organism evidence="2 3">
    <name type="scientific">Dillenia turbinata</name>
    <dbReference type="NCBI Taxonomy" id="194707"/>
    <lineage>
        <taxon>Eukaryota</taxon>
        <taxon>Viridiplantae</taxon>
        <taxon>Streptophyta</taxon>
        <taxon>Embryophyta</taxon>
        <taxon>Tracheophyta</taxon>
        <taxon>Spermatophyta</taxon>
        <taxon>Magnoliopsida</taxon>
        <taxon>eudicotyledons</taxon>
        <taxon>Gunneridae</taxon>
        <taxon>Pentapetalae</taxon>
        <taxon>Dilleniales</taxon>
        <taxon>Dilleniaceae</taxon>
        <taxon>Dillenia</taxon>
    </lineage>
</organism>
<dbReference type="InterPro" id="IPR035892">
    <property type="entry name" value="C2_domain_sf"/>
</dbReference>
<accession>A0AAN8ZMM9</accession>
<comment type="caution">
    <text evidence="2">The sequence shown here is derived from an EMBL/GenBank/DDBJ whole genome shotgun (WGS) entry which is preliminary data.</text>
</comment>
<keyword evidence="3" id="KW-1185">Reference proteome</keyword>
<dbReference type="Proteomes" id="UP001370490">
    <property type="component" value="Unassembled WGS sequence"/>
</dbReference>
<name>A0AAN8ZMM9_9MAGN</name>
<dbReference type="SUPFAM" id="SSF49562">
    <property type="entry name" value="C2 domain (Calcium/lipid-binding domain, CaLB)"/>
    <property type="match status" value="1"/>
</dbReference>
<dbReference type="PROSITE" id="PS50004">
    <property type="entry name" value="C2"/>
    <property type="match status" value="1"/>
</dbReference>
<dbReference type="InterPro" id="IPR000008">
    <property type="entry name" value="C2_dom"/>
</dbReference>
<dbReference type="Pfam" id="PF00168">
    <property type="entry name" value="C2"/>
    <property type="match status" value="1"/>
</dbReference>
<evidence type="ECO:0000313" key="3">
    <source>
        <dbReference type="Proteomes" id="UP001370490"/>
    </source>
</evidence>
<feature type="domain" description="C2" evidence="1">
    <location>
        <begin position="1"/>
        <end position="113"/>
    </location>
</feature>
<proteinExistence type="predicted"/>
<sequence length="163" mass="18318">MARVRIVEITVINAKNLKAVRKESKMKVYAKISINGKPKTEKKTPVDKKGKRGPTWNFPVKYSLGERAVTAYGVMLQIELYCKRTCWKDKYIGEVSVPMKDLFARSNGNSGGGIVSYEVTRGSHKSQGEVTFSCAFSDVKTTKKWKKWLSGALNIATQVIVFY</sequence>